<dbReference type="Proteomes" id="UP001148786">
    <property type="component" value="Unassembled WGS sequence"/>
</dbReference>
<feature type="compositionally biased region" description="Basic residues" evidence="1">
    <location>
        <begin position="829"/>
        <end position="839"/>
    </location>
</feature>
<feature type="region of interest" description="Disordered" evidence="1">
    <location>
        <begin position="1007"/>
        <end position="1062"/>
    </location>
</feature>
<evidence type="ECO:0000313" key="3">
    <source>
        <dbReference type="Proteomes" id="UP001148786"/>
    </source>
</evidence>
<evidence type="ECO:0000313" key="2">
    <source>
        <dbReference type="EMBL" id="KAJ3501804.1"/>
    </source>
</evidence>
<dbReference type="AlphaFoldDB" id="A0A9W8MS31"/>
<feature type="compositionally biased region" description="Low complexity" evidence="1">
    <location>
        <begin position="1028"/>
        <end position="1044"/>
    </location>
</feature>
<comment type="caution">
    <text evidence="2">The sequence shown here is derived from an EMBL/GenBank/DDBJ whole genome shotgun (WGS) entry which is preliminary data.</text>
</comment>
<proteinExistence type="predicted"/>
<evidence type="ECO:0000256" key="1">
    <source>
        <dbReference type="SAM" id="MobiDB-lite"/>
    </source>
</evidence>
<keyword evidence="3" id="KW-1185">Reference proteome</keyword>
<evidence type="ECO:0008006" key="4">
    <source>
        <dbReference type="Google" id="ProtNLM"/>
    </source>
</evidence>
<dbReference type="OrthoDB" id="3266915at2759"/>
<feature type="region of interest" description="Disordered" evidence="1">
    <location>
        <begin position="790"/>
        <end position="848"/>
    </location>
</feature>
<feature type="region of interest" description="Disordered" evidence="1">
    <location>
        <begin position="732"/>
        <end position="758"/>
    </location>
</feature>
<dbReference type="EMBL" id="JANKHO010001377">
    <property type="protein sequence ID" value="KAJ3501804.1"/>
    <property type="molecule type" value="Genomic_DNA"/>
</dbReference>
<accession>A0A9W8MS31</accession>
<organism evidence="2 3">
    <name type="scientific">Agrocybe chaxingu</name>
    <dbReference type="NCBI Taxonomy" id="84603"/>
    <lineage>
        <taxon>Eukaryota</taxon>
        <taxon>Fungi</taxon>
        <taxon>Dikarya</taxon>
        <taxon>Basidiomycota</taxon>
        <taxon>Agaricomycotina</taxon>
        <taxon>Agaricomycetes</taxon>
        <taxon>Agaricomycetidae</taxon>
        <taxon>Agaricales</taxon>
        <taxon>Agaricineae</taxon>
        <taxon>Strophariaceae</taxon>
        <taxon>Agrocybe</taxon>
    </lineage>
</organism>
<reference evidence="2" key="1">
    <citation type="submission" date="2022-07" db="EMBL/GenBank/DDBJ databases">
        <title>Genome Sequence of Agrocybe chaxingu.</title>
        <authorList>
            <person name="Buettner E."/>
        </authorList>
    </citation>
    <scope>NUCLEOTIDE SEQUENCE</scope>
    <source>
        <strain evidence="2">MP-N11</strain>
    </source>
</reference>
<protein>
    <recommendedName>
        <fullName evidence="4">F-box domain-containing protein</fullName>
    </recommendedName>
</protein>
<feature type="compositionally biased region" description="Low complexity" evidence="1">
    <location>
        <begin position="1007"/>
        <end position="1017"/>
    </location>
</feature>
<sequence>MQNLMENIFQGRRLGATEKQGNSFSHLLTSNAPPSHEEATRIRESIIILQEKVSLLEGQFDEESNKTRANLSKTISEHRAVLSPIRTLPPEILEKILLENRDYPFPQRQVHYPWGLSHVCRFWRGVVISSAHFWNTIALDLSLKPKRMRSFESCMEVVLERSQNARLYVAIYGSPDDDNPSHLLSTLASHSERWTHLFVISRPETLVKISSIKGRLPLLSRTCINFLRVPETQGEYDLDMFAVAPKLRHALVAGSPWLHLSHLNNLRLPLPWSQLTVYEDHIGNRADQESLIYSLSPRIEILRLSQHRPTTRDDALHFNHLQKLTVTFAHTPNTHDHFFERLSLPALREASFKGRINNFTPRFTTLINRSTTFTPCHLTVLSFRGVTSFQPGELTSLLLLTPRLQKLTIPLPPTHDLLELAKTRRPDSMVPKLRELHISVDDLLPEDWRDPIRQLASARCGFMRQNATDFKQHRDVAKDIRRVDLLVFSFISEVATRLGYSVLQEDFPQERLDEKVVKTMTAWKVQIWDSIPWLKGSPAPRTSFLAGPRLKKLDQLFSAIESYEVPSSAYLRASSMHFLMYIICHQAKDGDIPGDGRYHFRTRASVILQKWKPLLLKDLPHYLWRIKGRTLIYTPWHDDIRSKAAGMELIYGGIRNSWINGGRDDLCIKGGTAYRTKGQGRAPIPGGGKRDHVGPLCLRMLSSRPIQLNTDATYFPTKTPGRTTKNRAENAHAGIGVPPTIGKGKNVPKTPFQSSSVQSRLKDGKIVLNTVSRPLGDKTPLPNRLATTLFQTPLPQKSKLSKAFVGGGEGEQNDDGEGNTPESGQRPSSMRKHIKHPRLSGKNFQTPMNKDNHWEISDDEGIVLDTQPTQETIVEDEDDFDEVEYGPPNTLDLPYEPPFDFELPDYKEVGKALRQLAFSVPYDDIPSFPEPEFPVSELEAQTWDMLPLPALASDDPFDLARLEVANPSTVTTPAIAAQTSRRFAPAKIPNATSRRSICPRAARPVTTTVKPMSTTTKAPVGKIPPRATPARSTSTTATDTSKPRSGAITKKPLAPAASSKVVPRLAVRPHTALAVSTRGVKPAPKGPLRAKPANVRNEVSDDAGIIIKPIVEEEEDFLFDV</sequence>
<name>A0A9W8MS31_9AGAR</name>
<gene>
    <name evidence="2" type="ORF">NLJ89_g9176</name>
</gene>